<feature type="region of interest" description="Disordered" evidence="1">
    <location>
        <begin position="1"/>
        <end position="21"/>
    </location>
</feature>
<evidence type="ECO:0000313" key="3">
    <source>
        <dbReference type="Proteomes" id="UP001221142"/>
    </source>
</evidence>
<sequence length="290" mass="32256">MRGTSNGVRHCLSPGNPGASKQRIRALLGTHPLLPDGPSPAHWYLRRIQRIRRAAAYRRFSLSSSPWNARAPALCPVLRCRLDHFARVSRPHGITLPPLRSALYRLARTGGVFATTQRYGHSTRRESLEISCATPDFAGPAFWNVITRNARGRRPETPIRRARDRAHHVRAPSPGIHGVHGSTTSGMLSTKEGVTQMPFAWRLNLPLQSQGQDRRPRRCSLNVDSSKSSPSLCFKIRGRWYKGSRGSSNYMGCTTRKVEGGHGTAGVKCRILSRLRIPTRVVGKMACRDS</sequence>
<reference evidence="2" key="1">
    <citation type="submission" date="2023-03" db="EMBL/GenBank/DDBJ databases">
        <title>Massive genome expansion in bonnet fungi (Mycena s.s.) driven by repeated elements and novel gene families across ecological guilds.</title>
        <authorList>
            <consortium name="Lawrence Berkeley National Laboratory"/>
            <person name="Harder C.B."/>
            <person name="Miyauchi S."/>
            <person name="Viragh M."/>
            <person name="Kuo A."/>
            <person name="Thoen E."/>
            <person name="Andreopoulos B."/>
            <person name="Lu D."/>
            <person name="Skrede I."/>
            <person name="Drula E."/>
            <person name="Henrissat B."/>
            <person name="Morin E."/>
            <person name="Kohler A."/>
            <person name="Barry K."/>
            <person name="LaButti K."/>
            <person name="Morin E."/>
            <person name="Salamov A."/>
            <person name="Lipzen A."/>
            <person name="Mereny Z."/>
            <person name="Hegedus B."/>
            <person name="Baldrian P."/>
            <person name="Stursova M."/>
            <person name="Weitz H."/>
            <person name="Taylor A."/>
            <person name="Grigoriev I.V."/>
            <person name="Nagy L.G."/>
            <person name="Martin F."/>
            <person name="Kauserud H."/>
        </authorList>
    </citation>
    <scope>NUCLEOTIDE SEQUENCE</scope>
    <source>
        <strain evidence="2">9284</strain>
    </source>
</reference>
<name>A0AAD7FW87_9AGAR</name>
<comment type="caution">
    <text evidence="2">The sequence shown here is derived from an EMBL/GenBank/DDBJ whole genome shotgun (WGS) entry which is preliminary data.</text>
</comment>
<keyword evidence="3" id="KW-1185">Reference proteome</keyword>
<protein>
    <submittedName>
        <fullName evidence="2">Uncharacterized protein</fullName>
    </submittedName>
</protein>
<gene>
    <name evidence="2" type="ORF">FB45DRAFT_902044</name>
</gene>
<organism evidence="2 3">
    <name type="scientific">Roridomyces roridus</name>
    <dbReference type="NCBI Taxonomy" id="1738132"/>
    <lineage>
        <taxon>Eukaryota</taxon>
        <taxon>Fungi</taxon>
        <taxon>Dikarya</taxon>
        <taxon>Basidiomycota</taxon>
        <taxon>Agaricomycotina</taxon>
        <taxon>Agaricomycetes</taxon>
        <taxon>Agaricomycetidae</taxon>
        <taxon>Agaricales</taxon>
        <taxon>Marasmiineae</taxon>
        <taxon>Mycenaceae</taxon>
        <taxon>Roridomyces</taxon>
    </lineage>
</organism>
<proteinExistence type="predicted"/>
<evidence type="ECO:0000256" key="1">
    <source>
        <dbReference type="SAM" id="MobiDB-lite"/>
    </source>
</evidence>
<dbReference type="Proteomes" id="UP001221142">
    <property type="component" value="Unassembled WGS sequence"/>
</dbReference>
<feature type="region of interest" description="Disordered" evidence="1">
    <location>
        <begin position="163"/>
        <end position="185"/>
    </location>
</feature>
<accession>A0AAD7FW87</accession>
<dbReference type="EMBL" id="JARKIF010000004">
    <property type="protein sequence ID" value="KAJ7642215.1"/>
    <property type="molecule type" value="Genomic_DNA"/>
</dbReference>
<dbReference type="AlphaFoldDB" id="A0AAD7FW87"/>
<evidence type="ECO:0000313" key="2">
    <source>
        <dbReference type="EMBL" id="KAJ7642215.1"/>
    </source>
</evidence>